<dbReference type="OrthoDB" id="9957674at2"/>
<evidence type="ECO:0000313" key="1">
    <source>
        <dbReference type="EMBL" id="TDO31328.1"/>
    </source>
</evidence>
<organism evidence="1 2">
    <name type="scientific">Paractinoplanes brasiliensis</name>
    <dbReference type="NCBI Taxonomy" id="52695"/>
    <lineage>
        <taxon>Bacteria</taxon>
        <taxon>Bacillati</taxon>
        <taxon>Actinomycetota</taxon>
        <taxon>Actinomycetes</taxon>
        <taxon>Micromonosporales</taxon>
        <taxon>Micromonosporaceae</taxon>
        <taxon>Paractinoplanes</taxon>
    </lineage>
</organism>
<evidence type="ECO:0000313" key="2">
    <source>
        <dbReference type="Proteomes" id="UP000294901"/>
    </source>
</evidence>
<sequence length="78" mass="7769">MRSRLAVAAATAALTSLVAVFGFGSTAQGATRSPVTFAECVATGGSVFPLGLAGAVCVWMGPNGWVDADSAQISDIHV</sequence>
<protein>
    <submittedName>
        <fullName evidence="1">Uncharacterized protein</fullName>
    </submittedName>
</protein>
<dbReference type="AlphaFoldDB" id="A0A4V6PSN2"/>
<dbReference type="RefSeq" id="WP_133877456.1">
    <property type="nucleotide sequence ID" value="NZ_BOMD01000045.1"/>
</dbReference>
<gene>
    <name evidence="1" type="ORF">C8E87_6743</name>
</gene>
<dbReference type="Proteomes" id="UP000294901">
    <property type="component" value="Unassembled WGS sequence"/>
</dbReference>
<keyword evidence="2" id="KW-1185">Reference proteome</keyword>
<name>A0A4V6PSN2_9ACTN</name>
<reference evidence="1 2" key="1">
    <citation type="submission" date="2019-03" db="EMBL/GenBank/DDBJ databases">
        <title>Sequencing the genomes of 1000 actinobacteria strains.</title>
        <authorList>
            <person name="Klenk H.-P."/>
        </authorList>
    </citation>
    <scope>NUCLEOTIDE SEQUENCE [LARGE SCALE GENOMIC DNA]</scope>
    <source>
        <strain evidence="1 2">DSM 43805</strain>
    </source>
</reference>
<proteinExistence type="predicted"/>
<dbReference type="EMBL" id="SNWR01000002">
    <property type="protein sequence ID" value="TDO31328.1"/>
    <property type="molecule type" value="Genomic_DNA"/>
</dbReference>
<comment type="caution">
    <text evidence="1">The sequence shown here is derived from an EMBL/GenBank/DDBJ whole genome shotgun (WGS) entry which is preliminary data.</text>
</comment>
<accession>A0A4V6PSN2</accession>